<keyword evidence="2" id="KW-1185">Reference proteome</keyword>
<dbReference type="EMBL" id="CAJVPU010021643">
    <property type="protein sequence ID" value="CAG8682076.1"/>
    <property type="molecule type" value="Genomic_DNA"/>
</dbReference>
<evidence type="ECO:0000313" key="1">
    <source>
        <dbReference type="EMBL" id="CAG8682076.1"/>
    </source>
</evidence>
<evidence type="ECO:0000313" key="2">
    <source>
        <dbReference type="Proteomes" id="UP000789702"/>
    </source>
</evidence>
<reference evidence="1" key="1">
    <citation type="submission" date="2021-06" db="EMBL/GenBank/DDBJ databases">
        <authorList>
            <person name="Kallberg Y."/>
            <person name="Tangrot J."/>
            <person name="Rosling A."/>
        </authorList>
    </citation>
    <scope>NUCLEOTIDE SEQUENCE</scope>
    <source>
        <strain evidence="1">IL203A</strain>
    </source>
</reference>
<gene>
    <name evidence="1" type="ORF">DHETER_LOCUS10707</name>
</gene>
<dbReference type="Proteomes" id="UP000789702">
    <property type="component" value="Unassembled WGS sequence"/>
</dbReference>
<feature type="non-terminal residue" evidence="1">
    <location>
        <position position="1"/>
    </location>
</feature>
<name>A0ACA9P2H3_9GLOM</name>
<accession>A0ACA9P2H3</accession>
<proteinExistence type="predicted"/>
<organism evidence="1 2">
    <name type="scientific">Dentiscutata heterogama</name>
    <dbReference type="NCBI Taxonomy" id="1316150"/>
    <lineage>
        <taxon>Eukaryota</taxon>
        <taxon>Fungi</taxon>
        <taxon>Fungi incertae sedis</taxon>
        <taxon>Mucoromycota</taxon>
        <taxon>Glomeromycotina</taxon>
        <taxon>Glomeromycetes</taxon>
        <taxon>Diversisporales</taxon>
        <taxon>Gigasporaceae</taxon>
        <taxon>Dentiscutata</taxon>
    </lineage>
</organism>
<protein>
    <submittedName>
        <fullName evidence="1">374_t:CDS:1</fullName>
    </submittedName>
</protein>
<feature type="non-terminal residue" evidence="1">
    <location>
        <position position="288"/>
    </location>
</feature>
<sequence length="288" mass="32597">CVKGYSSQIVTPHLEINQVVKAANTANKRIILLDYDKTLITTRKSAESSNNIISTLKALQKKSNTYVYILSGNRRVSLDDQFESTGVGLSAEHGCFYKHPKCLQEKVNPILHEGKTIIEEYNGWYRLVEQVDPALKEIVLHLFNYYVERTPGASIEEKEIGIIWHYCSGPEFGKFGLWQTLDLQDNLISKLGHMPLKIILGDNKLEIRSSLVGQSTVIRAILKDLSITQESFVLCIGDENPDEPVFSLLKNDEFKSLNCFTSAFGKKQTNATFFLEDIHDVQNLLEKL</sequence>
<comment type="caution">
    <text evidence="1">The sequence shown here is derived from an EMBL/GenBank/DDBJ whole genome shotgun (WGS) entry which is preliminary data.</text>
</comment>